<feature type="non-terminal residue" evidence="7">
    <location>
        <position position="267"/>
    </location>
</feature>
<name>A0A8H7HK61_9AGAM</name>
<dbReference type="Proteomes" id="UP000602905">
    <property type="component" value="Unassembled WGS sequence"/>
</dbReference>
<evidence type="ECO:0000256" key="5">
    <source>
        <dbReference type="SAM" id="MobiDB-lite"/>
    </source>
</evidence>
<dbReference type="PROSITE" id="PS50157">
    <property type="entry name" value="ZINC_FINGER_C2H2_2"/>
    <property type="match status" value="2"/>
</dbReference>
<organism evidence="7 8">
    <name type="scientific">Rhizoctonia solani</name>
    <dbReference type="NCBI Taxonomy" id="456999"/>
    <lineage>
        <taxon>Eukaryota</taxon>
        <taxon>Fungi</taxon>
        <taxon>Dikarya</taxon>
        <taxon>Basidiomycota</taxon>
        <taxon>Agaricomycotina</taxon>
        <taxon>Agaricomycetes</taxon>
        <taxon>Cantharellales</taxon>
        <taxon>Ceratobasidiaceae</taxon>
        <taxon>Rhizoctonia</taxon>
    </lineage>
</organism>
<dbReference type="OrthoDB" id="654211at2759"/>
<dbReference type="PANTHER" id="PTHR23235:SF120">
    <property type="entry name" value="KRUPPEL-LIKE FACTOR 15"/>
    <property type="match status" value="1"/>
</dbReference>
<sequence length="267" mass="30127">MYPTSHIYPPLSLLYLQHNAFLLRYLASISLYQQADYALNLGMEGIGSTSYKDMPYEAERDHFAQLSCDSGSGGAHPNYTVENQCFSESQQLEALGQFYGIERPFGDHPRRDSTSSLLEDLPALENYSIVPSSPSSASDTTIGTSLASTTSVDPRQTRAASTRRRKKSNGPELYPCDFCPVRMSRLHDINRHMRLHTNEKPYECLGCGQSFRRTDARARHWAKDKLCSSAHSIREPPGIQPRQRITLRTRHNLTTPRTDSDNGRVNQ</sequence>
<feature type="compositionally biased region" description="Low complexity" evidence="5">
    <location>
        <begin position="128"/>
        <end position="138"/>
    </location>
</feature>
<evidence type="ECO:0000256" key="2">
    <source>
        <dbReference type="ARBA" id="ARBA00022771"/>
    </source>
</evidence>
<feature type="compositionally biased region" description="Polar residues" evidence="5">
    <location>
        <begin position="139"/>
        <end position="160"/>
    </location>
</feature>
<dbReference type="InterPro" id="IPR013087">
    <property type="entry name" value="Znf_C2H2_type"/>
</dbReference>
<keyword evidence="1" id="KW-0479">Metal-binding</keyword>
<reference evidence="7" key="1">
    <citation type="submission" date="2020-09" db="EMBL/GenBank/DDBJ databases">
        <title>Comparative genome analyses of four rice-infecting Rhizoctonia solani isolates reveal extensive enrichment of homogalacturonan modification genes.</title>
        <authorList>
            <person name="Lee D.-Y."/>
            <person name="Jeon J."/>
            <person name="Kim K.-T."/>
            <person name="Cheong K."/>
            <person name="Song H."/>
            <person name="Choi G."/>
            <person name="Ko J."/>
            <person name="Opiyo S.O."/>
            <person name="Zuo S."/>
            <person name="Madhav S."/>
            <person name="Lee Y.-H."/>
            <person name="Wang G.-L."/>
        </authorList>
    </citation>
    <scope>NUCLEOTIDE SEQUENCE</scope>
    <source>
        <strain evidence="7">AG1-IA WGL</strain>
    </source>
</reference>
<feature type="domain" description="C2H2-type" evidence="6">
    <location>
        <begin position="174"/>
        <end position="201"/>
    </location>
</feature>
<dbReference type="PROSITE" id="PS00028">
    <property type="entry name" value="ZINC_FINGER_C2H2_1"/>
    <property type="match status" value="1"/>
</dbReference>
<dbReference type="GO" id="GO:0000978">
    <property type="term" value="F:RNA polymerase II cis-regulatory region sequence-specific DNA binding"/>
    <property type="evidence" value="ECO:0007669"/>
    <property type="project" value="TreeGrafter"/>
</dbReference>
<evidence type="ECO:0000313" key="7">
    <source>
        <dbReference type="EMBL" id="KAF8695048.1"/>
    </source>
</evidence>
<dbReference type="InterPro" id="IPR036236">
    <property type="entry name" value="Znf_C2H2_sf"/>
</dbReference>
<proteinExistence type="predicted"/>
<feature type="region of interest" description="Disordered" evidence="5">
    <location>
        <begin position="231"/>
        <end position="267"/>
    </location>
</feature>
<dbReference type="EMBL" id="JACYCD010000394">
    <property type="protein sequence ID" value="KAF8695048.1"/>
    <property type="molecule type" value="Genomic_DNA"/>
</dbReference>
<evidence type="ECO:0000256" key="3">
    <source>
        <dbReference type="ARBA" id="ARBA00022833"/>
    </source>
</evidence>
<dbReference type="PANTHER" id="PTHR23235">
    <property type="entry name" value="KRUEPPEL-LIKE TRANSCRIPTION FACTOR"/>
    <property type="match status" value="1"/>
</dbReference>
<dbReference type="GO" id="GO:0000981">
    <property type="term" value="F:DNA-binding transcription factor activity, RNA polymerase II-specific"/>
    <property type="evidence" value="ECO:0007669"/>
    <property type="project" value="TreeGrafter"/>
</dbReference>
<dbReference type="GO" id="GO:0008270">
    <property type="term" value="F:zinc ion binding"/>
    <property type="evidence" value="ECO:0007669"/>
    <property type="project" value="UniProtKB-KW"/>
</dbReference>
<feature type="region of interest" description="Disordered" evidence="5">
    <location>
        <begin position="128"/>
        <end position="169"/>
    </location>
</feature>
<keyword evidence="2 4" id="KW-0863">Zinc-finger</keyword>
<protein>
    <submittedName>
        <fullName evidence="7">Zinc finger, C2H2 type</fullName>
    </submittedName>
</protein>
<evidence type="ECO:0000256" key="4">
    <source>
        <dbReference type="PROSITE-ProRule" id="PRU00042"/>
    </source>
</evidence>
<accession>A0A8H7HK61</accession>
<dbReference type="SUPFAM" id="SSF57667">
    <property type="entry name" value="beta-beta-alpha zinc fingers"/>
    <property type="match status" value="1"/>
</dbReference>
<comment type="caution">
    <text evidence="7">The sequence shown here is derived from an EMBL/GenBank/DDBJ whole genome shotgun (WGS) entry which is preliminary data.</text>
</comment>
<keyword evidence="3" id="KW-0862">Zinc</keyword>
<feature type="compositionally biased region" description="Basic and acidic residues" evidence="5">
    <location>
        <begin position="258"/>
        <end position="267"/>
    </location>
</feature>
<evidence type="ECO:0000256" key="1">
    <source>
        <dbReference type="ARBA" id="ARBA00022723"/>
    </source>
</evidence>
<dbReference type="AlphaFoldDB" id="A0A8H7HK61"/>
<feature type="domain" description="C2H2-type" evidence="6">
    <location>
        <begin position="202"/>
        <end position="236"/>
    </location>
</feature>
<evidence type="ECO:0000313" key="8">
    <source>
        <dbReference type="Proteomes" id="UP000602905"/>
    </source>
</evidence>
<gene>
    <name evidence="7" type="ORF">RHS03_08097</name>
</gene>
<evidence type="ECO:0000259" key="6">
    <source>
        <dbReference type="PROSITE" id="PS50157"/>
    </source>
</evidence>
<dbReference type="Gene3D" id="3.30.160.60">
    <property type="entry name" value="Classic Zinc Finger"/>
    <property type="match status" value="2"/>
</dbReference>